<proteinExistence type="predicted"/>
<dbReference type="Gene3D" id="2.60.40.720">
    <property type="match status" value="1"/>
</dbReference>
<evidence type="ECO:0000256" key="2">
    <source>
        <dbReference type="ARBA" id="ARBA00023015"/>
    </source>
</evidence>
<name>A0AAV4FTV2_9GAST</name>
<feature type="compositionally biased region" description="Basic and acidic residues" evidence="5">
    <location>
        <begin position="258"/>
        <end position="267"/>
    </location>
</feature>
<dbReference type="AlphaFoldDB" id="A0AAV4FTV2"/>
<dbReference type="EMBL" id="BMAT01004601">
    <property type="protein sequence ID" value="GFR76852.1"/>
    <property type="molecule type" value="Genomic_DNA"/>
</dbReference>
<evidence type="ECO:0000256" key="5">
    <source>
        <dbReference type="SAM" id="MobiDB-lite"/>
    </source>
</evidence>
<reference evidence="7 8" key="1">
    <citation type="journal article" date="2021" name="Elife">
        <title>Chloroplast acquisition without the gene transfer in kleptoplastic sea slugs, Plakobranchus ocellatus.</title>
        <authorList>
            <person name="Maeda T."/>
            <person name="Takahashi S."/>
            <person name="Yoshida T."/>
            <person name="Shimamura S."/>
            <person name="Takaki Y."/>
            <person name="Nagai Y."/>
            <person name="Toyoda A."/>
            <person name="Suzuki Y."/>
            <person name="Arimoto A."/>
            <person name="Ishii H."/>
            <person name="Satoh N."/>
            <person name="Nishiyama T."/>
            <person name="Hasebe M."/>
            <person name="Maruyama T."/>
            <person name="Minagawa J."/>
            <person name="Obokata J."/>
            <person name="Shigenobu S."/>
        </authorList>
    </citation>
    <scope>NUCLEOTIDE SEQUENCE [LARGE SCALE GENOMIC DNA]</scope>
</reference>
<dbReference type="SUPFAM" id="SSF49417">
    <property type="entry name" value="p53-like transcription factors"/>
    <property type="match status" value="1"/>
</dbReference>
<evidence type="ECO:0000256" key="1">
    <source>
        <dbReference type="ARBA" id="ARBA00004123"/>
    </source>
</evidence>
<dbReference type="PROSITE" id="PS51062">
    <property type="entry name" value="RUNT"/>
    <property type="match status" value="1"/>
</dbReference>
<dbReference type="PANTHER" id="PTHR11950:SF31">
    <property type="entry name" value="SEGMENTATION PROTEIN RUNT"/>
    <property type="match status" value="1"/>
</dbReference>
<keyword evidence="4" id="KW-0539">Nucleus</keyword>
<feature type="region of interest" description="Disordered" evidence="5">
    <location>
        <begin position="630"/>
        <end position="656"/>
    </location>
</feature>
<accession>A0AAV4FTV2</accession>
<feature type="region of interest" description="Disordered" evidence="5">
    <location>
        <begin position="912"/>
        <end position="950"/>
    </location>
</feature>
<evidence type="ECO:0000313" key="7">
    <source>
        <dbReference type="EMBL" id="GFR76852.1"/>
    </source>
</evidence>
<dbReference type="InterPro" id="IPR000040">
    <property type="entry name" value="AML1_Runt"/>
</dbReference>
<feature type="region of interest" description="Disordered" evidence="5">
    <location>
        <begin position="248"/>
        <end position="267"/>
    </location>
</feature>
<organism evidence="7 8">
    <name type="scientific">Elysia marginata</name>
    <dbReference type="NCBI Taxonomy" id="1093978"/>
    <lineage>
        <taxon>Eukaryota</taxon>
        <taxon>Metazoa</taxon>
        <taxon>Spiralia</taxon>
        <taxon>Lophotrochozoa</taxon>
        <taxon>Mollusca</taxon>
        <taxon>Gastropoda</taxon>
        <taxon>Heterobranchia</taxon>
        <taxon>Euthyneura</taxon>
        <taxon>Panpulmonata</taxon>
        <taxon>Sacoglossa</taxon>
        <taxon>Placobranchoidea</taxon>
        <taxon>Plakobranchidae</taxon>
        <taxon>Elysia</taxon>
    </lineage>
</organism>
<dbReference type="InterPro" id="IPR013524">
    <property type="entry name" value="Runt_dom"/>
</dbReference>
<evidence type="ECO:0000259" key="6">
    <source>
        <dbReference type="PROSITE" id="PS51062"/>
    </source>
</evidence>
<evidence type="ECO:0000313" key="8">
    <source>
        <dbReference type="Proteomes" id="UP000762676"/>
    </source>
</evidence>
<keyword evidence="2" id="KW-0805">Transcription regulation</keyword>
<feature type="region of interest" description="Disordered" evidence="5">
    <location>
        <begin position="341"/>
        <end position="369"/>
    </location>
</feature>
<feature type="region of interest" description="Disordered" evidence="5">
    <location>
        <begin position="71"/>
        <end position="99"/>
    </location>
</feature>
<keyword evidence="8" id="KW-1185">Reference proteome</keyword>
<feature type="domain" description="Runt" evidence="6">
    <location>
        <begin position="1"/>
        <end position="57"/>
    </location>
</feature>
<protein>
    <submittedName>
        <fullName evidence="7">Runt-related transcription factor 1</fullName>
    </submittedName>
</protein>
<dbReference type="GO" id="GO:0000981">
    <property type="term" value="F:DNA-binding transcription factor activity, RNA polymerase II-specific"/>
    <property type="evidence" value="ECO:0007669"/>
    <property type="project" value="TreeGrafter"/>
</dbReference>
<dbReference type="InterPro" id="IPR008967">
    <property type="entry name" value="p53-like_TF_DNA-bd_sf"/>
</dbReference>
<evidence type="ECO:0000256" key="4">
    <source>
        <dbReference type="ARBA" id="ARBA00023242"/>
    </source>
</evidence>
<dbReference type="GO" id="GO:0005524">
    <property type="term" value="F:ATP binding"/>
    <property type="evidence" value="ECO:0007669"/>
    <property type="project" value="InterPro"/>
</dbReference>
<keyword evidence="3" id="KW-0804">Transcription</keyword>
<comment type="subcellular location">
    <subcellularLocation>
        <location evidence="1">Nucleus</location>
    </subcellularLocation>
</comment>
<dbReference type="Proteomes" id="UP000762676">
    <property type="component" value="Unassembled WGS sequence"/>
</dbReference>
<feature type="compositionally biased region" description="Polar residues" evidence="5">
    <location>
        <begin position="633"/>
        <end position="656"/>
    </location>
</feature>
<sequence>MPNGGACAYDVVGRGLTSISRGKSFTLTIAVFSNPPQLALYQKAIKVTVDGPREPRSKTKLHTDDRHIHGIQHHHHHLHHHRPGPLDVTAIDSRPSLSDPLRERQIPHLVELERLRQQSNSINISNNITINNTINTNNVHGRDDGGGGGGGVGSGEGGSLISALDHRQTVQMEIDGRRFIEPDQHVEHQRQIHQQQHEHQVLQHSSQMMLDHAMNTDARLASGGSHILTNDQKVWTFGNTTYGKDFDYSSIAGSEGSPPREKERSQDLYLERQRGLGLPHELTPPPHELTPPPNDPMFLSSHGHASSRVNGGRESPMMRGARVDMVAGQALLAENPLHSQSISENRRQDMLSPHPSQLSSQFERQEDAEARSVLDTRISMSLNPRFELNPQVTLPSRLTLDPAVNISGSAASRLTLEPRLPITLQHCYSESLDAEVGLGEREILPDSAFAGNKRKSHQMPPPPASFSISHNIQRGHMIAASQSPPVSSGHSNLSILQESRAIATNRIPQSVANSGLSHTDGLHLARLPSSEINFIRERERLEASNRAAPSPSYPDARYRSSTTSRAVAISENSAMNLSLTEPGLGWSVGFSDSNHLSRNVHEVGGSSDVHRPSPVLAGSLVDSRLVLDSSSSNHTSGVRISNERQSVPQTTQATDRSLSLHSGSFPIISQHHHQDLLTTINSPGSLPFSTAPYLTSSPTFVYPPMFSSSPAASTQLLLPAGDKTYEVLGGTGTSTAIGHSFNTHQHMLVSALRENSLENGKVVHYSHLEPNNERAFPFSSNDQSRSSTDAKYFKRRLSISRSFEEKSVEVLRSSKNHPLLISSADISGDEGRAGEMLFLDNRHVGGRKSPHPVMDDSAMSPAGSHSVHALHRLEKPVPLLSSTSRFSLDRKYSDLELAEGAMRSDVVLYPVTPSASSASSHGGRSDSSRSPVSRRSSEDQADHVTVWRPY</sequence>
<dbReference type="GO" id="GO:0005634">
    <property type="term" value="C:nucleus"/>
    <property type="evidence" value="ECO:0007669"/>
    <property type="project" value="UniProtKB-SubCell"/>
</dbReference>
<feature type="compositionally biased region" description="Gly residues" evidence="5">
    <location>
        <begin position="146"/>
        <end position="158"/>
    </location>
</feature>
<dbReference type="PRINTS" id="PR00967">
    <property type="entry name" value="ONCOGENEAML1"/>
</dbReference>
<feature type="region of interest" description="Disordered" evidence="5">
    <location>
        <begin position="133"/>
        <end position="160"/>
    </location>
</feature>
<dbReference type="InterPro" id="IPR012346">
    <property type="entry name" value="p53/RUNT-type_TF_DNA-bd_sf"/>
</dbReference>
<comment type="caution">
    <text evidence="7">The sequence shown here is derived from an EMBL/GenBank/DDBJ whole genome shotgun (WGS) entry which is preliminary data.</text>
</comment>
<dbReference type="GO" id="GO:0000978">
    <property type="term" value="F:RNA polymerase II cis-regulatory region sequence-specific DNA binding"/>
    <property type="evidence" value="ECO:0007669"/>
    <property type="project" value="TreeGrafter"/>
</dbReference>
<evidence type="ECO:0000256" key="3">
    <source>
        <dbReference type="ARBA" id="ARBA00023163"/>
    </source>
</evidence>
<gene>
    <name evidence="7" type="ORF">ElyMa_002223900</name>
</gene>
<feature type="compositionally biased region" description="Basic residues" evidence="5">
    <location>
        <begin position="71"/>
        <end position="83"/>
    </location>
</feature>
<dbReference type="Pfam" id="PF00853">
    <property type="entry name" value="Runt"/>
    <property type="match status" value="1"/>
</dbReference>
<dbReference type="PANTHER" id="PTHR11950">
    <property type="entry name" value="RUNT RELATED"/>
    <property type="match status" value="1"/>
</dbReference>